<feature type="region of interest" description="Disordered" evidence="1">
    <location>
        <begin position="59"/>
        <end position="85"/>
    </location>
</feature>
<evidence type="ECO:0000313" key="3">
    <source>
        <dbReference type="EMBL" id="KAF9586270.1"/>
    </source>
</evidence>
<gene>
    <name evidence="3" type="ORF">BGW38_007674</name>
</gene>
<accession>A0A9P6KIY2</accession>
<dbReference type="Proteomes" id="UP000780801">
    <property type="component" value="Unassembled WGS sequence"/>
</dbReference>
<name>A0A9P6KIY2_9FUNG</name>
<evidence type="ECO:0000259" key="2">
    <source>
        <dbReference type="PROSITE" id="PS50097"/>
    </source>
</evidence>
<feature type="compositionally biased region" description="Polar residues" evidence="1">
    <location>
        <begin position="59"/>
        <end position="68"/>
    </location>
</feature>
<reference evidence="3" key="1">
    <citation type="journal article" date="2020" name="Fungal Divers.">
        <title>Resolving the Mortierellaceae phylogeny through synthesis of multi-gene phylogenetics and phylogenomics.</title>
        <authorList>
            <person name="Vandepol N."/>
            <person name="Liber J."/>
            <person name="Desiro A."/>
            <person name="Na H."/>
            <person name="Kennedy M."/>
            <person name="Barry K."/>
            <person name="Grigoriev I.V."/>
            <person name="Miller A.N."/>
            <person name="O'Donnell K."/>
            <person name="Stajich J.E."/>
            <person name="Bonito G."/>
        </authorList>
    </citation>
    <scope>NUCLEOTIDE SEQUENCE</scope>
    <source>
        <strain evidence="3">KOD1015</strain>
    </source>
</reference>
<sequence>MRTAELINHLRSRNRNSHLIKVQLEKLDSARQIHLIGELTNWLAADLRRYRSHLQIVQDTTPHTNGVQKKQAGDTPFPNPANRSSMTTQLESLQSQIRQSLLAILIILDGSGFRDHGNQNVDSHGAPIRDMIQSGSSNPKAVVMDSKDKMRILKSLVDITLSCLQPMLPRNDPRVAQIPSVKILHSLIYNSLQHSKSECTTSREMLFEPEQVLEALRSVGASTPSPSLVSGIKALLNASDTHLRECALRILTIFRQLDKTNALTWEVTCDLKPILQELTVSIEATMAGVYKDFELGVDVGLQDRHDQDQNQTTVLESTKHSKVLVIILQLMREAGSKGFPRTMTTDSASTTSPTSIMVERFTDSQEPATILASSDRSDNSKGASDILRDQDASVSLGSQIVKLKEAVPLPILIDLWAAIQTSIVLGFSQLKITDEIVQTTTALVYWAYWIYGKEATEYMTERGAVTLIAWYGYVIVPNETGTSSGTGMDPHSTEKEDALKSRSSILEYLARLLQNLVKARSLQDQNGRTIESSVFAGTKPLGMIIVRRTIEFLESILDSTLPLSRPAPDLVDDFDQGPTSISYSVRLVQLKPAILEAMLDLMVTCFGRLWEVDELVLCSRSLDLLLLLISNADGLFWVQEQKKKHRSSQSQQTWSYRIQKLSLRLLYQILHHDQKRLNIRIADITLPHWEIGYAALVEIILGPLEQAAGLAPSTKVEIDPYPGVARSTNGEGVGLLSATDSRNTVAPGKDDNGIWALRVLRLLWRYHPKGHSLLPDLLGPRLFKIQMIRAIIPPRTVDAPPSVVPFGTGSPAPRKTLGEGTERIKLLLGMMTMFGTESSVRINMREHWSTLLFIAILLAIAVKNLESKSFTDVDALDRVIIQSCLQALLNFYYDKQGLLRMIELGTVTTISEEERSVLEDFSVTDLLCSFSTPAPTSPMDEEIRSPKTLSIVPALVAIICPAESHWDVDIMLQEPEKRRKRHPLFEAAEPFMTDAAVVMNQLLQFLECQQMLIAKPGLVWTLTRMMVERSLVTFYQERMNDYDSPSPSNTRTDIGFSTLCAPIQTDRVAGTFGCDEEEGFPVAGGEVKERSTRSNAERNTSSDVLERTLLEMLTKVVSSMKLVKFLVSNNTLTELYSAILDIDVPLYFYGEKILPRGKNENIDKCLVPLDPSMPCSYFSLTLPRWLRSGKYIEMITLTNRKQDLQCKVQGDASQKRNDYDLSPTPKEQPIVEDHVFPPKVLRALQKQLLQYFRTVMAPCRDQLERIYQYVGGHRGTYLQSLDETDDVVYWLREYCALVFLYISEPLDLSSPIPSTLLGSSLSIAWGGRSGGNLQQLDKTMLLSSDSVFGVACRMLTLEIEFDDEAKNEAEGERQVIERANYPEEKGLDTPIDKATLEKARPEEAGYRRFSAGLAIQSIAWRNIDIWSQGHAEFIRSYDEVMTTEWSQHVARLSDLRRSPHTDQGESSASSPDPIQFLIQDRVIPFPDRAFLARVSPYFETLLMGNFRERYEKQIRLYDVNPDEIEILLEIIQESPLTCHHLLPPDLPLELVLRVMVCAERLMVRFVKRLAEKWVLDYLTKKETKYIAHYQGSQEQIRRRQSPDELENKERRKRIKLDHAQSFDNTPTRSVEQTPEDYENVEEMGSEQDTNVGDYPTEGTNNPKDNDDGLSIQECLVMVYEACSIPEHGSIYQRDGHPFYGLVWDVLKRMVIRLGSVGATPQFLKLLESRSESRAEEASCQAPDRDETRIQDLLQILYELITNSVPE</sequence>
<feature type="domain" description="BTB" evidence="2">
    <location>
        <begin position="1487"/>
        <end position="1540"/>
    </location>
</feature>
<feature type="compositionally biased region" description="Acidic residues" evidence="1">
    <location>
        <begin position="1633"/>
        <end position="1645"/>
    </location>
</feature>
<dbReference type="SUPFAM" id="SSF54695">
    <property type="entry name" value="POZ domain"/>
    <property type="match status" value="1"/>
</dbReference>
<organism evidence="3 4">
    <name type="scientific">Lunasporangiospora selenospora</name>
    <dbReference type="NCBI Taxonomy" id="979761"/>
    <lineage>
        <taxon>Eukaryota</taxon>
        <taxon>Fungi</taxon>
        <taxon>Fungi incertae sedis</taxon>
        <taxon>Mucoromycota</taxon>
        <taxon>Mortierellomycotina</taxon>
        <taxon>Mortierellomycetes</taxon>
        <taxon>Mortierellales</taxon>
        <taxon>Mortierellaceae</taxon>
        <taxon>Lunasporangiospora</taxon>
    </lineage>
</organism>
<dbReference type="InterPro" id="IPR000210">
    <property type="entry name" value="BTB/POZ_dom"/>
</dbReference>
<evidence type="ECO:0000256" key="1">
    <source>
        <dbReference type="SAM" id="MobiDB-lite"/>
    </source>
</evidence>
<protein>
    <recommendedName>
        <fullName evidence="2">BTB domain-containing protein</fullName>
    </recommendedName>
</protein>
<keyword evidence="4" id="KW-1185">Reference proteome</keyword>
<dbReference type="CDD" id="cd18186">
    <property type="entry name" value="BTB_POZ_ZBTB_KLHL-like"/>
    <property type="match status" value="1"/>
</dbReference>
<dbReference type="PROSITE" id="PS50097">
    <property type="entry name" value="BTB"/>
    <property type="match status" value="1"/>
</dbReference>
<dbReference type="SMART" id="SM00225">
    <property type="entry name" value="BTB"/>
    <property type="match status" value="1"/>
</dbReference>
<feature type="region of interest" description="Disordered" evidence="1">
    <location>
        <begin position="1612"/>
        <end position="1667"/>
    </location>
</feature>
<evidence type="ECO:0000313" key="4">
    <source>
        <dbReference type="Proteomes" id="UP000780801"/>
    </source>
</evidence>
<dbReference type="InterPro" id="IPR011333">
    <property type="entry name" value="SKP1/BTB/POZ_sf"/>
</dbReference>
<dbReference type="Pfam" id="PF00651">
    <property type="entry name" value="BTB"/>
    <property type="match status" value="1"/>
</dbReference>
<dbReference type="OrthoDB" id="194443at2759"/>
<comment type="caution">
    <text evidence="3">The sequence shown here is derived from an EMBL/GenBank/DDBJ whole genome shotgun (WGS) entry which is preliminary data.</text>
</comment>
<proteinExistence type="predicted"/>
<dbReference type="EMBL" id="JAABOA010000051">
    <property type="protein sequence ID" value="KAF9586270.1"/>
    <property type="molecule type" value="Genomic_DNA"/>
</dbReference>
<dbReference type="Gene3D" id="3.30.710.10">
    <property type="entry name" value="Potassium Channel Kv1.1, Chain A"/>
    <property type="match status" value="1"/>
</dbReference>
<feature type="compositionally biased region" description="Polar residues" evidence="1">
    <location>
        <begin position="1621"/>
        <end position="1632"/>
    </location>
</feature>